<keyword evidence="4" id="KW-0275">Fatty acid biosynthesis</keyword>
<evidence type="ECO:0000256" key="4">
    <source>
        <dbReference type="RuleBase" id="RU000722"/>
    </source>
</evidence>
<comment type="similarity">
    <text evidence="1">Belongs to the acyl carrier protein (ACP) family.</text>
</comment>
<dbReference type="InterPro" id="IPR003231">
    <property type="entry name" value="ACP"/>
</dbReference>
<keyword evidence="2 4" id="KW-0596">Phosphopantetheine</keyword>
<dbReference type="PROSITE" id="PS50075">
    <property type="entry name" value="CARRIER"/>
    <property type="match status" value="1"/>
</dbReference>
<name>A0AAU9JY45_9CILI</name>
<dbReference type="InterPro" id="IPR009081">
    <property type="entry name" value="PP-bd_ACP"/>
</dbReference>
<dbReference type="EMBL" id="CAJZBQ010000050">
    <property type="protein sequence ID" value="CAG9330040.1"/>
    <property type="molecule type" value="Genomic_DNA"/>
</dbReference>
<dbReference type="Gene3D" id="1.10.1200.10">
    <property type="entry name" value="ACP-like"/>
    <property type="match status" value="1"/>
</dbReference>
<dbReference type="PANTHER" id="PTHR20863:SF76">
    <property type="entry name" value="CARRIER DOMAIN-CONTAINING PROTEIN"/>
    <property type="match status" value="1"/>
</dbReference>
<evidence type="ECO:0000256" key="1">
    <source>
        <dbReference type="ARBA" id="ARBA00010930"/>
    </source>
</evidence>
<organism evidence="6 7">
    <name type="scientific">Blepharisma stoltei</name>
    <dbReference type="NCBI Taxonomy" id="1481888"/>
    <lineage>
        <taxon>Eukaryota</taxon>
        <taxon>Sar</taxon>
        <taxon>Alveolata</taxon>
        <taxon>Ciliophora</taxon>
        <taxon>Postciliodesmatophora</taxon>
        <taxon>Heterotrichea</taxon>
        <taxon>Heterotrichida</taxon>
        <taxon>Blepharismidae</taxon>
        <taxon>Blepharisma</taxon>
    </lineage>
</organism>
<keyword evidence="4" id="KW-0443">Lipid metabolism</keyword>
<keyword evidence="4" id="KW-0276">Fatty acid metabolism</keyword>
<dbReference type="SUPFAM" id="SSF47336">
    <property type="entry name" value="ACP-like"/>
    <property type="match status" value="1"/>
</dbReference>
<reference evidence="6" key="1">
    <citation type="submission" date="2021-09" db="EMBL/GenBank/DDBJ databases">
        <authorList>
            <consortium name="AG Swart"/>
            <person name="Singh M."/>
            <person name="Singh A."/>
            <person name="Seah K."/>
            <person name="Emmerich C."/>
        </authorList>
    </citation>
    <scope>NUCLEOTIDE SEQUENCE</scope>
    <source>
        <strain evidence="6">ATCC30299</strain>
    </source>
</reference>
<comment type="function">
    <text evidence="4">Carrier of the growing fatty acid chain in fatty acid biosynthesis.</text>
</comment>
<evidence type="ECO:0000256" key="2">
    <source>
        <dbReference type="ARBA" id="ARBA00022450"/>
    </source>
</evidence>
<comment type="caution">
    <text evidence="6">The sequence shown here is derived from an EMBL/GenBank/DDBJ whole genome shotgun (WGS) entry which is preliminary data.</text>
</comment>
<dbReference type="Proteomes" id="UP001162131">
    <property type="component" value="Unassembled WGS sequence"/>
</dbReference>
<sequence length="123" mass="14060">MKWDLIIKMMWRGLSKFAQNNLRSLWQPQPFTSSLLMPARFFAVSNTDIEKAILEKLNKTDGVVKEKVNAACKFEDIELDSLAQVEVFSTIEKKFKVKLSERESENVKGVADLVKLIASKIKP</sequence>
<dbReference type="Pfam" id="PF00550">
    <property type="entry name" value="PP-binding"/>
    <property type="match status" value="1"/>
</dbReference>
<keyword evidence="3" id="KW-0597">Phosphoprotein</keyword>
<evidence type="ECO:0000256" key="3">
    <source>
        <dbReference type="ARBA" id="ARBA00022553"/>
    </source>
</evidence>
<protein>
    <recommendedName>
        <fullName evidence="4">Acyl carrier protein</fullName>
    </recommendedName>
</protein>
<dbReference type="InterPro" id="IPR036736">
    <property type="entry name" value="ACP-like_sf"/>
</dbReference>
<evidence type="ECO:0000313" key="6">
    <source>
        <dbReference type="EMBL" id="CAG9330040.1"/>
    </source>
</evidence>
<dbReference type="PANTHER" id="PTHR20863">
    <property type="entry name" value="ACYL CARRIER PROTEIN"/>
    <property type="match status" value="1"/>
</dbReference>
<proteinExistence type="inferred from homology"/>
<feature type="domain" description="Carrier" evidence="5">
    <location>
        <begin position="44"/>
        <end position="121"/>
    </location>
</feature>
<evidence type="ECO:0000313" key="7">
    <source>
        <dbReference type="Proteomes" id="UP001162131"/>
    </source>
</evidence>
<keyword evidence="4" id="KW-0444">Lipid biosynthesis</keyword>
<keyword evidence="7" id="KW-1185">Reference proteome</keyword>
<dbReference type="GO" id="GO:0000035">
    <property type="term" value="F:acyl binding"/>
    <property type="evidence" value="ECO:0007669"/>
    <property type="project" value="TreeGrafter"/>
</dbReference>
<evidence type="ECO:0000259" key="5">
    <source>
        <dbReference type="PROSITE" id="PS50075"/>
    </source>
</evidence>
<gene>
    <name evidence="6" type="ORF">BSTOLATCC_MIC50150</name>
</gene>
<dbReference type="GO" id="GO:0000036">
    <property type="term" value="F:acyl carrier activity"/>
    <property type="evidence" value="ECO:0007669"/>
    <property type="project" value="TreeGrafter"/>
</dbReference>
<dbReference type="AlphaFoldDB" id="A0AAU9JY45"/>
<accession>A0AAU9JY45</accession>